<dbReference type="OrthoDB" id="10656509at2759"/>
<dbReference type="GO" id="GO:0000372">
    <property type="term" value="P:Group I intron splicing"/>
    <property type="evidence" value="ECO:0007669"/>
    <property type="project" value="InterPro"/>
</dbReference>
<accession>A0A9P8TAY8</accession>
<sequence length="524" mass="61786">MFRSSTIKWMTGIMRKRLARKHANTTNSYSNLVHTTKTYDPHNHDKCRRKDLIDNKIQSLFKIIQESNFPPPDELEELSFLLLSSKVDFRSIINYKLLVKDLETKGYFEDKPIWFVYLTRFKILISTCKQETYLMRVSNFFSLTKIINNPQDEEGFDALKKLMLPDLIDTIQQAIQVDDQEYVGPLLSFCFKNFGRLSSENYNTLFHAALINSNEQALHQLWREVSPNLLNTENGLVLQASAKNGEYELLARLLKPDEITESYNISLIVQSFARSLSTKDVFSLLVNLSPLSIQFNSKDFDFIVEKIESELISLSLERKQRIPDKQQLEKKPRKIFIQRIDIFSFFQNNYAQIENDDLKIFFMNLFLKALSNITNTTGVLYGYTLNKEKLDNFETFEILFHCCSKGNDSSLRAFDLFKLTQLENMRLSQRSFEFLLDMSIRNADENEITYYLYHYFQNYETLTDKMRYVLKRTDGSDMIRQLGTRVNPRDIIKIKYNPTFKPKSESIFDLKESQMLERYYQIKS</sequence>
<dbReference type="InterPro" id="IPR025694">
    <property type="entry name" value="MNE1"/>
</dbReference>
<name>A0A9P8TAY8_9ASCO</name>
<dbReference type="GO" id="GO:1990904">
    <property type="term" value="C:ribonucleoprotein complex"/>
    <property type="evidence" value="ECO:0007669"/>
    <property type="project" value="InterPro"/>
</dbReference>
<gene>
    <name evidence="1" type="ORF">WICMUC_004439</name>
</gene>
<evidence type="ECO:0000313" key="2">
    <source>
        <dbReference type="Proteomes" id="UP000769528"/>
    </source>
</evidence>
<dbReference type="AlphaFoldDB" id="A0A9P8TAY8"/>
<evidence type="ECO:0000313" key="1">
    <source>
        <dbReference type="EMBL" id="KAH3672124.1"/>
    </source>
</evidence>
<protein>
    <submittedName>
        <fullName evidence="1">Uncharacterized protein</fullName>
    </submittedName>
</protein>
<dbReference type="EMBL" id="JAEUBF010001205">
    <property type="protein sequence ID" value="KAH3672124.1"/>
    <property type="molecule type" value="Genomic_DNA"/>
</dbReference>
<reference evidence="1" key="2">
    <citation type="submission" date="2021-01" db="EMBL/GenBank/DDBJ databases">
        <authorList>
            <person name="Schikora-Tamarit M.A."/>
        </authorList>
    </citation>
    <scope>NUCLEOTIDE SEQUENCE</scope>
    <source>
        <strain evidence="1">CBS6341</strain>
    </source>
</reference>
<keyword evidence="2" id="KW-1185">Reference proteome</keyword>
<dbReference type="Proteomes" id="UP000769528">
    <property type="component" value="Unassembled WGS sequence"/>
</dbReference>
<comment type="caution">
    <text evidence="1">The sequence shown here is derived from an EMBL/GenBank/DDBJ whole genome shotgun (WGS) entry which is preliminary data.</text>
</comment>
<proteinExistence type="predicted"/>
<organism evidence="1 2">
    <name type="scientific">Wickerhamomyces mucosus</name>
    <dbReference type="NCBI Taxonomy" id="1378264"/>
    <lineage>
        <taxon>Eukaryota</taxon>
        <taxon>Fungi</taxon>
        <taxon>Dikarya</taxon>
        <taxon>Ascomycota</taxon>
        <taxon>Saccharomycotina</taxon>
        <taxon>Saccharomycetes</taxon>
        <taxon>Phaffomycetales</taxon>
        <taxon>Wickerhamomycetaceae</taxon>
        <taxon>Wickerhamomyces</taxon>
    </lineage>
</organism>
<reference evidence="1" key="1">
    <citation type="journal article" date="2021" name="Open Biol.">
        <title>Shared evolutionary footprints suggest mitochondrial oxidative damage underlies multiple complex I losses in fungi.</title>
        <authorList>
            <person name="Schikora-Tamarit M.A."/>
            <person name="Marcet-Houben M."/>
            <person name="Nosek J."/>
            <person name="Gabaldon T."/>
        </authorList>
    </citation>
    <scope>NUCLEOTIDE SEQUENCE</scope>
    <source>
        <strain evidence="1">CBS6341</strain>
    </source>
</reference>
<dbReference type="Pfam" id="PF13762">
    <property type="entry name" value="MNE1"/>
    <property type="match status" value="1"/>
</dbReference>